<gene>
    <name evidence="10" type="ORF">SAMN04488579_10522</name>
</gene>
<sequence>MTTQLLQARAGKITEEMEKVALMEGVTPEFVREGVSKGHIVIPKNRYRDREKICGIGHGMDVKVNGLMGTSSDRNDMEMEARKLRMLEECGAHAFMDLSTGDDIDAMRKQSLAVSNIAAGCVPIYQASVEAIERNGAMVDMTADDLFAVVEKQCQEGMDFMAVHSALNWQVLNALKKTGRVTDVVSRGGSFLTAWMFHNEKENPLYEQFDRLLEILKATDTVLSIGDAIRPGCNADSLDAAQMTGLMVQGELTKRALEAGVQVMIEGPGHVPLNQIRTTMQMQKRLCYGVPFYILGFLATDIAPGYDNITGAIGGAFAGMYGADFLCYLTPAEHLGLPNEEDVKMGVRSTKIAADCANMLRRGGKSWERSLAMSKARVARDTEAQIANSLEPEIVRAKMAAEPHSDHCAACQGAKCPADVAAEFFGIN</sequence>
<keyword evidence="5" id="KW-0862">Zinc</keyword>
<dbReference type="GO" id="GO:0051539">
    <property type="term" value="F:4 iron, 4 sulfur cluster binding"/>
    <property type="evidence" value="ECO:0007669"/>
    <property type="project" value="UniProtKB-KW"/>
</dbReference>
<dbReference type="NCBIfam" id="NF009895">
    <property type="entry name" value="PRK13352.1"/>
    <property type="match status" value="1"/>
</dbReference>
<evidence type="ECO:0000256" key="2">
    <source>
        <dbReference type="ARBA" id="ARBA00022485"/>
    </source>
</evidence>
<evidence type="ECO:0000256" key="1">
    <source>
        <dbReference type="ARBA" id="ARBA00001966"/>
    </source>
</evidence>
<evidence type="ECO:0000256" key="4">
    <source>
        <dbReference type="ARBA" id="ARBA00022723"/>
    </source>
</evidence>
<dbReference type="NCBIfam" id="TIGR00190">
    <property type="entry name" value="thiC"/>
    <property type="match status" value="1"/>
</dbReference>
<evidence type="ECO:0000256" key="3">
    <source>
        <dbReference type="ARBA" id="ARBA00022691"/>
    </source>
</evidence>
<dbReference type="InterPro" id="IPR002817">
    <property type="entry name" value="ThiC/BzaA/B"/>
</dbReference>
<proteinExistence type="predicted"/>
<dbReference type="PANTHER" id="PTHR30557">
    <property type="entry name" value="THIAMINE BIOSYNTHESIS PROTEIN THIC"/>
    <property type="match status" value="1"/>
</dbReference>
<keyword evidence="4" id="KW-0479">Metal-binding</keyword>
<evidence type="ECO:0000256" key="6">
    <source>
        <dbReference type="ARBA" id="ARBA00023004"/>
    </source>
</evidence>
<evidence type="ECO:0000313" key="10">
    <source>
        <dbReference type="EMBL" id="SDX66273.1"/>
    </source>
</evidence>
<accession>A0A1H3DIG9</accession>
<keyword evidence="2" id="KW-0004">4Fe-4S</keyword>
<keyword evidence="7" id="KW-0411">Iron-sulfur</keyword>
<dbReference type="InterPro" id="IPR038521">
    <property type="entry name" value="ThiC/Bza_core_dom"/>
</dbReference>
<comment type="cofactor">
    <cofactor evidence="1">
        <name>[4Fe-4S] cluster</name>
        <dbReference type="ChEBI" id="CHEBI:49883"/>
    </cofactor>
</comment>
<evidence type="ECO:0000313" key="11">
    <source>
        <dbReference type="Proteomes" id="UP000199652"/>
    </source>
</evidence>
<dbReference type="NCBIfam" id="TIGR04386">
    <property type="entry name" value="ThiC_like_1"/>
    <property type="match status" value="1"/>
</dbReference>
<dbReference type="SFLD" id="SFLDS00113">
    <property type="entry name" value="Radical_SAM_Phosphomethylpyrim"/>
    <property type="match status" value="1"/>
</dbReference>
<dbReference type="OrthoDB" id="9805897at2"/>
<dbReference type="Gene3D" id="3.20.20.540">
    <property type="entry name" value="Radical SAM ThiC family, central domain"/>
    <property type="match status" value="1"/>
</dbReference>
<keyword evidence="6" id="KW-0408">Iron</keyword>
<evidence type="ECO:0000256" key="8">
    <source>
        <dbReference type="ARBA" id="ARBA00023239"/>
    </source>
</evidence>
<dbReference type="GO" id="GO:0009228">
    <property type="term" value="P:thiamine biosynthetic process"/>
    <property type="evidence" value="ECO:0007669"/>
    <property type="project" value="UniProtKB-UniRule"/>
</dbReference>
<dbReference type="Pfam" id="PF01964">
    <property type="entry name" value="ThiC_Rad_SAM"/>
    <property type="match status" value="1"/>
</dbReference>
<dbReference type="GO" id="GO:0070284">
    <property type="term" value="F:phosphomethylpyrimidine synthase activity"/>
    <property type="evidence" value="ECO:0007669"/>
    <property type="project" value="UniProtKB-EC"/>
</dbReference>
<dbReference type="PANTHER" id="PTHR30557:SF1">
    <property type="entry name" value="PHOSPHOMETHYLPYRIMIDINE SYNTHASE, CHLOROPLASTIC"/>
    <property type="match status" value="1"/>
</dbReference>
<organism evidence="10 11">
    <name type="scientific">Eubacterium barkeri</name>
    <name type="common">Clostridium barkeri</name>
    <dbReference type="NCBI Taxonomy" id="1528"/>
    <lineage>
        <taxon>Bacteria</taxon>
        <taxon>Bacillati</taxon>
        <taxon>Bacillota</taxon>
        <taxon>Clostridia</taxon>
        <taxon>Eubacteriales</taxon>
        <taxon>Eubacteriaceae</taxon>
        <taxon>Eubacterium</taxon>
    </lineage>
</organism>
<dbReference type="SFLD" id="SFLDG01114">
    <property type="entry name" value="phosphomethylpyrimidine_syntha"/>
    <property type="match status" value="1"/>
</dbReference>
<keyword evidence="8" id="KW-0456">Lyase</keyword>
<dbReference type="STRING" id="1528.SAMN04488579_10522"/>
<evidence type="ECO:0000256" key="9">
    <source>
        <dbReference type="NCBIfam" id="TIGR00190"/>
    </source>
</evidence>
<dbReference type="EMBL" id="FNOU01000005">
    <property type="protein sequence ID" value="SDX66273.1"/>
    <property type="molecule type" value="Genomic_DNA"/>
</dbReference>
<dbReference type="AlphaFoldDB" id="A0A1H3DIG9"/>
<dbReference type="RefSeq" id="WP_090243864.1">
    <property type="nucleotide sequence ID" value="NZ_FNOU01000005.1"/>
</dbReference>
<dbReference type="SFLD" id="SFLDF00407">
    <property type="entry name" value="phosphomethylpyrimidine_syntha"/>
    <property type="match status" value="1"/>
</dbReference>
<evidence type="ECO:0000256" key="5">
    <source>
        <dbReference type="ARBA" id="ARBA00022833"/>
    </source>
</evidence>
<keyword evidence="3" id="KW-0949">S-adenosyl-L-methionine</keyword>
<dbReference type="Proteomes" id="UP000199652">
    <property type="component" value="Unassembled WGS sequence"/>
</dbReference>
<evidence type="ECO:0000256" key="7">
    <source>
        <dbReference type="ARBA" id="ARBA00023014"/>
    </source>
</evidence>
<keyword evidence="11" id="KW-1185">Reference proteome</keyword>
<name>A0A1H3DIG9_EUBBA</name>
<dbReference type="GO" id="GO:0046872">
    <property type="term" value="F:metal ion binding"/>
    <property type="evidence" value="ECO:0007669"/>
    <property type="project" value="UniProtKB-KW"/>
</dbReference>
<dbReference type="EC" id="4.1.99.17" evidence="9"/>
<reference evidence="11" key="1">
    <citation type="submission" date="2016-10" db="EMBL/GenBank/DDBJ databases">
        <authorList>
            <person name="Varghese N."/>
            <person name="Submissions S."/>
        </authorList>
    </citation>
    <scope>NUCLEOTIDE SEQUENCE [LARGE SCALE GENOMIC DNA]</scope>
    <source>
        <strain evidence="11">VPI 5359</strain>
    </source>
</reference>
<protein>
    <recommendedName>
        <fullName evidence="9">Phosphomethylpyrimidine synthase</fullName>
        <ecNumber evidence="9">4.1.99.17</ecNumber>
    </recommendedName>
</protein>